<evidence type="ECO:0000256" key="1">
    <source>
        <dbReference type="PROSITE-ProRule" id="PRU00473"/>
    </source>
</evidence>
<dbReference type="Proteomes" id="UP000188181">
    <property type="component" value="Chromosome"/>
</dbReference>
<dbReference type="EMBL" id="CP019646">
    <property type="protein sequence ID" value="AQQ72446.1"/>
    <property type="molecule type" value="Genomic_DNA"/>
</dbReference>
<dbReference type="RefSeq" id="WP_146684635.1">
    <property type="nucleotide sequence ID" value="NZ_CP019646.1"/>
</dbReference>
<proteinExistence type="predicted"/>
<feature type="domain" description="OmpA-like" evidence="4">
    <location>
        <begin position="104"/>
        <end position="225"/>
    </location>
</feature>
<dbReference type="PROSITE" id="PS51257">
    <property type="entry name" value="PROKAR_LIPOPROTEIN"/>
    <property type="match status" value="1"/>
</dbReference>
<protein>
    <submittedName>
        <fullName evidence="5">Inner membrane lipoprotein YiaD</fullName>
    </submittedName>
</protein>
<keyword evidence="3" id="KW-0812">Transmembrane</keyword>
<keyword evidence="6" id="KW-1185">Reference proteome</keyword>
<sequence>MRNTGKSVIVMLLGVFVITMFTGCTNWKKRYEGLEVEHENLKSRYQVCVGSLDSAKAETGSLAGRIQSYESTIAELEDQLAQNKSTGEASGFGDQYDVAYDAEKGTLTVTLPNAILFAPGKASLKSARNADLNHIISVLQGKYQGKDIDIVGHTDSDPISKSSWADNWQLSAERALSVLRYLKNNGIDQAKIRAVACGPARPVASNATASGKAENRRVEIVVNMK</sequence>
<feature type="transmembrane region" description="Helical" evidence="3">
    <location>
        <begin position="6"/>
        <end position="24"/>
    </location>
</feature>
<gene>
    <name evidence="5" type="primary">yiaD</name>
    <name evidence="5" type="ORF">SMSP2_02831</name>
</gene>
<dbReference type="SUPFAM" id="SSF103088">
    <property type="entry name" value="OmpA-like"/>
    <property type="match status" value="1"/>
</dbReference>
<evidence type="ECO:0000259" key="4">
    <source>
        <dbReference type="PROSITE" id="PS51123"/>
    </source>
</evidence>
<dbReference type="CDD" id="cd07185">
    <property type="entry name" value="OmpA_C-like"/>
    <property type="match status" value="1"/>
</dbReference>
<keyword evidence="5" id="KW-0449">Lipoprotein</keyword>
<dbReference type="InterPro" id="IPR050330">
    <property type="entry name" value="Bact_OuterMem_StrucFunc"/>
</dbReference>
<dbReference type="PROSITE" id="PS51123">
    <property type="entry name" value="OMPA_2"/>
    <property type="match status" value="1"/>
</dbReference>
<keyword evidence="1 3" id="KW-0472">Membrane</keyword>
<dbReference type="PANTHER" id="PTHR30329">
    <property type="entry name" value="STATOR ELEMENT OF FLAGELLAR MOTOR COMPLEX"/>
    <property type="match status" value="1"/>
</dbReference>
<dbReference type="KEGG" id="pbas:SMSP2_02831"/>
<dbReference type="InterPro" id="IPR006665">
    <property type="entry name" value="OmpA-like"/>
</dbReference>
<keyword evidence="2" id="KW-0175">Coiled coil</keyword>
<dbReference type="PANTHER" id="PTHR30329:SF21">
    <property type="entry name" value="LIPOPROTEIN YIAD-RELATED"/>
    <property type="match status" value="1"/>
</dbReference>
<name>A0A1R7T676_9BACT</name>
<organism evidence="5 6">
    <name type="scientific">Limihaloglobus sulfuriphilus</name>
    <dbReference type="NCBI Taxonomy" id="1851148"/>
    <lineage>
        <taxon>Bacteria</taxon>
        <taxon>Pseudomonadati</taxon>
        <taxon>Planctomycetota</taxon>
        <taxon>Phycisphaerae</taxon>
        <taxon>Sedimentisphaerales</taxon>
        <taxon>Sedimentisphaeraceae</taxon>
        <taxon>Limihaloglobus</taxon>
    </lineage>
</organism>
<dbReference type="OrthoDB" id="9815217at2"/>
<evidence type="ECO:0000256" key="2">
    <source>
        <dbReference type="SAM" id="Coils"/>
    </source>
</evidence>
<reference evidence="6" key="1">
    <citation type="submission" date="2017-02" db="EMBL/GenBank/DDBJ databases">
        <title>Comparative genomics and description of representatives of a novel lineage of planctomycetes thriving in anoxic sediments.</title>
        <authorList>
            <person name="Spring S."/>
            <person name="Bunk B."/>
            <person name="Sproer C."/>
        </authorList>
    </citation>
    <scope>NUCLEOTIDE SEQUENCE [LARGE SCALE GENOMIC DNA]</scope>
    <source>
        <strain evidence="6">SM-Chi-D1</strain>
    </source>
</reference>
<dbReference type="Gene3D" id="3.30.1330.60">
    <property type="entry name" value="OmpA-like domain"/>
    <property type="match status" value="1"/>
</dbReference>
<evidence type="ECO:0000256" key="3">
    <source>
        <dbReference type="SAM" id="Phobius"/>
    </source>
</evidence>
<dbReference type="AlphaFoldDB" id="A0A1R7T676"/>
<dbReference type="InterPro" id="IPR036737">
    <property type="entry name" value="OmpA-like_sf"/>
</dbReference>
<dbReference type="STRING" id="1851148.SMSP2_02831"/>
<evidence type="ECO:0000313" key="6">
    <source>
        <dbReference type="Proteomes" id="UP000188181"/>
    </source>
</evidence>
<accession>A0A1R7T676</accession>
<evidence type="ECO:0000313" key="5">
    <source>
        <dbReference type="EMBL" id="AQQ72446.1"/>
    </source>
</evidence>
<dbReference type="GO" id="GO:0016020">
    <property type="term" value="C:membrane"/>
    <property type="evidence" value="ECO:0007669"/>
    <property type="project" value="UniProtKB-UniRule"/>
</dbReference>
<keyword evidence="3" id="KW-1133">Transmembrane helix</keyword>
<feature type="coiled-coil region" evidence="2">
    <location>
        <begin position="24"/>
        <end position="86"/>
    </location>
</feature>
<dbReference type="Pfam" id="PF00691">
    <property type="entry name" value="OmpA"/>
    <property type="match status" value="1"/>
</dbReference>